<feature type="site" description="Deprotonates C-terminal active site Cys" evidence="5">
    <location>
        <position position="14"/>
    </location>
</feature>
<dbReference type="Proteomes" id="UP000886520">
    <property type="component" value="Chromosome 22"/>
</dbReference>
<comment type="subcellular location">
    <subcellularLocation>
        <location evidence="1">Cytoplasm</location>
    </subcellularLocation>
</comment>
<dbReference type="EMBL" id="JABFUD020000022">
    <property type="protein sequence ID" value="KAI5062372.1"/>
    <property type="molecule type" value="Genomic_DNA"/>
</dbReference>
<accession>A0A9D4U6Q4</accession>
<dbReference type="OrthoDB" id="10263751at2759"/>
<evidence type="ECO:0000256" key="5">
    <source>
        <dbReference type="PIRSR" id="PIRSR000077-1"/>
    </source>
</evidence>
<dbReference type="InterPro" id="IPR005746">
    <property type="entry name" value="Thioredoxin"/>
</dbReference>
<evidence type="ECO:0000313" key="9">
    <source>
        <dbReference type="Proteomes" id="UP000886520"/>
    </source>
</evidence>
<organism evidence="8 9">
    <name type="scientific">Adiantum capillus-veneris</name>
    <name type="common">Maidenhair fern</name>
    <dbReference type="NCBI Taxonomy" id="13818"/>
    <lineage>
        <taxon>Eukaryota</taxon>
        <taxon>Viridiplantae</taxon>
        <taxon>Streptophyta</taxon>
        <taxon>Embryophyta</taxon>
        <taxon>Tracheophyta</taxon>
        <taxon>Polypodiopsida</taxon>
        <taxon>Polypodiidae</taxon>
        <taxon>Polypodiales</taxon>
        <taxon>Pteridineae</taxon>
        <taxon>Pteridaceae</taxon>
        <taxon>Vittarioideae</taxon>
        <taxon>Adiantum</taxon>
    </lineage>
</organism>
<evidence type="ECO:0000256" key="3">
    <source>
        <dbReference type="ARBA" id="ARBA00023157"/>
    </source>
</evidence>
<sequence>MREASLESKVVVVDCSARWCGPCHFMEPCFSDLASKYHHVLFLRIDVDKMKDLVYDMDIQGFPTFLIMKNGKEVDRILGANKEELQRKVFLCAY</sequence>
<feature type="disulfide bond" description="Redox-active" evidence="6">
    <location>
        <begin position="20"/>
        <end position="23"/>
    </location>
</feature>
<feature type="site" description="Contributes to redox potential value" evidence="5">
    <location>
        <position position="22"/>
    </location>
</feature>
<dbReference type="Gene3D" id="3.40.30.10">
    <property type="entry name" value="Glutaredoxin"/>
    <property type="match status" value="1"/>
</dbReference>
<evidence type="ECO:0000313" key="8">
    <source>
        <dbReference type="EMBL" id="KAI5062372.1"/>
    </source>
</evidence>
<dbReference type="PANTHER" id="PTHR10438:SF463">
    <property type="entry name" value="THIOREDOXIN"/>
    <property type="match status" value="1"/>
</dbReference>
<feature type="active site" description="Nucleophile" evidence="5">
    <location>
        <position position="23"/>
    </location>
</feature>
<gene>
    <name evidence="8" type="ORF">GOP47_0022911</name>
</gene>
<comment type="similarity">
    <text evidence="4">Belongs to the thioredoxin family. Plant H-type subfamily.</text>
</comment>
<dbReference type="GO" id="GO:0015035">
    <property type="term" value="F:protein-disulfide reductase activity"/>
    <property type="evidence" value="ECO:0007669"/>
    <property type="project" value="InterPro"/>
</dbReference>
<dbReference type="AlphaFoldDB" id="A0A9D4U6Q4"/>
<dbReference type="InterPro" id="IPR036249">
    <property type="entry name" value="Thioredoxin-like_sf"/>
</dbReference>
<feature type="active site" description="Nucleophile" evidence="5">
    <location>
        <position position="20"/>
    </location>
</feature>
<feature type="domain" description="Thioredoxin" evidence="7">
    <location>
        <begin position="1"/>
        <end position="94"/>
    </location>
</feature>
<reference evidence="8" key="1">
    <citation type="submission" date="2021-01" db="EMBL/GenBank/DDBJ databases">
        <title>Adiantum capillus-veneris genome.</title>
        <authorList>
            <person name="Fang Y."/>
            <person name="Liao Q."/>
        </authorList>
    </citation>
    <scope>NUCLEOTIDE SEQUENCE</scope>
    <source>
        <strain evidence="8">H3</strain>
        <tissue evidence="8">Leaf</tissue>
    </source>
</reference>
<evidence type="ECO:0000256" key="6">
    <source>
        <dbReference type="PIRSR" id="PIRSR000077-4"/>
    </source>
</evidence>
<evidence type="ECO:0000256" key="2">
    <source>
        <dbReference type="ARBA" id="ARBA00022490"/>
    </source>
</evidence>
<dbReference type="PROSITE" id="PS00194">
    <property type="entry name" value="THIOREDOXIN_1"/>
    <property type="match status" value="1"/>
</dbReference>
<evidence type="ECO:0000256" key="1">
    <source>
        <dbReference type="ARBA" id="ARBA00004496"/>
    </source>
</evidence>
<proteinExistence type="inferred from homology"/>
<keyword evidence="2" id="KW-0963">Cytoplasm</keyword>
<dbReference type="SUPFAM" id="SSF52833">
    <property type="entry name" value="Thioredoxin-like"/>
    <property type="match status" value="1"/>
</dbReference>
<dbReference type="PANTHER" id="PTHR10438">
    <property type="entry name" value="THIOREDOXIN"/>
    <property type="match status" value="1"/>
</dbReference>
<evidence type="ECO:0000256" key="4">
    <source>
        <dbReference type="ARBA" id="ARBA00038353"/>
    </source>
</evidence>
<keyword evidence="3 6" id="KW-1015">Disulfide bond</keyword>
<dbReference type="PRINTS" id="PR00421">
    <property type="entry name" value="THIOREDOXIN"/>
</dbReference>
<protein>
    <recommendedName>
        <fullName evidence="7">Thioredoxin domain-containing protein</fullName>
    </recommendedName>
</protein>
<dbReference type="Pfam" id="PF00085">
    <property type="entry name" value="Thioredoxin"/>
    <property type="match status" value="1"/>
</dbReference>
<dbReference type="GO" id="GO:0005737">
    <property type="term" value="C:cytoplasm"/>
    <property type="evidence" value="ECO:0007669"/>
    <property type="project" value="UniProtKB-SubCell"/>
</dbReference>
<keyword evidence="6" id="KW-0676">Redox-active center</keyword>
<dbReference type="PROSITE" id="PS51352">
    <property type="entry name" value="THIOREDOXIN_2"/>
    <property type="match status" value="1"/>
</dbReference>
<dbReference type="CDD" id="cd02947">
    <property type="entry name" value="TRX_family"/>
    <property type="match status" value="1"/>
</dbReference>
<name>A0A9D4U6Q4_ADICA</name>
<dbReference type="InterPro" id="IPR017937">
    <property type="entry name" value="Thioredoxin_CS"/>
</dbReference>
<comment type="caution">
    <text evidence="8">The sequence shown here is derived from an EMBL/GenBank/DDBJ whole genome shotgun (WGS) entry which is preliminary data.</text>
</comment>
<dbReference type="InterPro" id="IPR013766">
    <property type="entry name" value="Thioredoxin_domain"/>
</dbReference>
<evidence type="ECO:0000259" key="7">
    <source>
        <dbReference type="PROSITE" id="PS51352"/>
    </source>
</evidence>
<keyword evidence="9" id="KW-1185">Reference proteome</keyword>
<dbReference type="InterPro" id="IPR050620">
    <property type="entry name" value="Thioredoxin_H-type-like"/>
</dbReference>
<dbReference type="PIRSF" id="PIRSF000077">
    <property type="entry name" value="Thioredoxin"/>
    <property type="match status" value="1"/>
</dbReference>
<feature type="site" description="Contributes to redox potential value" evidence="5">
    <location>
        <position position="21"/>
    </location>
</feature>